<protein>
    <submittedName>
        <fullName evidence="1">Uncharacterized protein</fullName>
    </submittedName>
</protein>
<sequence>MGDLPPMPPIVVVDRGVQGGTSDPGAILLPGLPAEGAVPATVGDAAEFLHVDVHEIAGISRS</sequence>
<dbReference type="Proteomes" id="UP000297866">
    <property type="component" value="Unassembled WGS sequence"/>
</dbReference>
<keyword evidence="2" id="KW-1185">Reference proteome</keyword>
<proteinExistence type="predicted"/>
<evidence type="ECO:0000313" key="2">
    <source>
        <dbReference type="Proteomes" id="UP000297866"/>
    </source>
</evidence>
<gene>
    <name evidence="1" type="ORF">E3O23_04425</name>
</gene>
<comment type="caution">
    <text evidence="1">The sequence shown here is derived from an EMBL/GenBank/DDBJ whole genome shotgun (WGS) entry which is preliminary data.</text>
</comment>
<evidence type="ECO:0000313" key="1">
    <source>
        <dbReference type="EMBL" id="TFB53942.1"/>
    </source>
</evidence>
<dbReference type="AlphaFoldDB" id="A0A4R8UIB3"/>
<organism evidence="1 2">
    <name type="scientific">Cryobacterium tagatosivorans</name>
    <dbReference type="NCBI Taxonomy" id="1259199"/>
    <lineage>
        <taxon>Bacteria</taxon>
        <taxon>Bacillati</taxon>
        <taxon>Actinomycetota</taxon>
        <taxon>Actinomycetes</taxon>
        <taxon>Micrococcales</taxon>
        <taxon>Microbacteriaceae</taxon>
        <taxon>Cryobacterium</taxon>
    </lineage>
</organism>
<name>A0A4R8UIB3_9MICO</name>
<accession>A0A4R8UIB3</accession>
<dbReference type="EMBL" id="SOEZ01000023">
    <property type="protein sequence ID" value="TFB53942.1"/>
    <property type="molecule type" value="Genomic_DNA"/>
</dbReference>
<reference evidence="1 2" key="1">
    <citation type="submission" date="2019-03" db="EMBL/GenBank/DDBJ databases">
        <title>Genomics of glacier-inhabiting Cryobacterium strains.</title>
        <authorList>
            <person name="Liu Q."/>
            <person name="Xin Y.-H."/>
        </authorList>
    </citation>
    <scope>NUCLEOTIDE SEQUENCE [LARGE SCALE GENOMIC DNA]</scope>
    <source>
        <strain evidence="1 2">Sr47</strain>
    </source>
</reference>